<evidence type="ECO:0000313" key="2">
    <source>
        <dbReference type="EMBL" id="PJE59887.1"/>
    </source>
</evidence>
<sequence length="123" mass="13803">MPEKIWLSSSIVIALLIIGFLAFFIAAKKYRTQKTNYKTLFIIGIIWLGAGIPLGISNKNWGFAVMGLLFAVVGLLNKKRWYNEPKWSELPPAQRKFKLTLLVILAILVLGGLAILLLANYKN</sequence>
<name>A0A2M8KIY8_9BACT</name>
<reference evidence="3" key="1">
    <citation type="submission" date="2017-09" db="EMBL/GenBank/DDBJ databases">
        <title>Depth-based differentiation of microbial function through sediment-hosted aquifers and enrichment of novel symbionts in the deep terrestrial subsurface.</title>
        <authorList>
            <person name="Probst A.J."/>
            <person name="Ladd B."/>
            <person name="Jarett J.K."/>
            <person name="Geller-Mcgrath D.E."/>
            <person name="Sieber C.M.K."/>
            <person name="Emerson J.B."/>
            <person name="Anantharaman K."/>
            <person name="Thomas B.C."/>
            <person name="Malmstrom R."/>
            <person name="Stieglmeier M."/>
            <person name="Klingl A."/>
            <person name="Woyke T."/>
            <person name="Ryan C.M."/>
            <person name="Banfield J.F."/>
        </authorList>
    </citation>
    <scope>NUCLEOTIDE SEQUENCE [LARGE SCALE GENOMIC DNA]</scope>
</reference>
<keyword evidence="1" id="KW-0812">Transmembrane</keyword>
<evidence type="ECO:0000256" key="1">
    <source>
        <dbReference type="SAM" id="Phobius"/>
    </source>
</evidence>
<protein>
    <submittedName>
        <fullName evidence="2">Uncharacterized protein</fullName>
    </submittedName>
</protein>
<comment type="caution">
    <text evidence="2">The sequence shown here is derived from an EMBL/GenBank/DDBJ whole genome shotgun (WGS) entry which is preliminary data.</text>
</comment>
<proteinExistence type="predicted"/>
<feature type="transmembrane region" description="Helical" evidence="1">
    <location>
        <begin position="39"/>
        <end position="56"/>
    </location>
</feature>
<feature type="transmembrane region" description="Helical" evidence="1">
    <location>
        <begin position="6"/>
        <end position="27"/>
    </location>
</feature>
<dbReference type="Proteomes" id="UP000231086">
    <property type="component" value="Unassembled WGS sequence"/>
</dbReference>
<feature type="transmembrane region" description="Helical" evidence="1">
    <location>
        <begin position="62"/>
        <end position="78"/>
    </location>
</feature>
<organism evidence="2 3">
    <name type="scientific">Candidatus Portnoybacteria bacterium CG10_big_fil_rev_8_21_14_0_10_44_7</name>
    <dbReference type="NCBI Taxonomy" id="1974816"/>
    <lineage>
        <taxon>Bacteria</taxon>
        <taxon>Candidatus Portnoyibacteriota</taxon>
    </lineage>
</organism>
<dbReference type="AlphaFoldDB" id="A0A2M8KIY8"/>
<dbReference type="EMBL" id="PFEA01000024">
    <property type="protein sequence ID" value="PJE59887.1"/>
    <property type="molecule type" value="Genomic_DNA"/>
</dbReference>
<accession>A0A2M8KIY8</accession>
<evidence type="ECO:0000313" key="3">
    <source>
        <dbReference type="Proteomes" id="UP000231086"/>
    </source>
</evidence>
<gene>
    <name evidence="2" type="ORF">COU85_01255</name>
</gene>
<feature type="transmembrane region" description="Helical" evidence="1">
    <location>
        <begin position="99"/>
        <end position="121"/>
    </location>
</feature>
<keyword evidence="1" id="KW-0472">Membrane</keyword>
<keyword evidence="1" id="KW-1133">Transmembrane helix</keyword>